<evidence type="ECO:0000256" key="6">
    <source>
        <dbReference type="ARBA" id="ARBA00022705"/>
    </source>
</evidence>
<gene>
    <name evidence="11" type="ORF">BQ4739_LOCUS17280</name>
</gene>
<dbReference type="EMBL" id="FNXT01001270">
    <property type="protein sequence ID" value="SZX76916.1"/>
    <property type="molecule type" value="Genomic_DNA"/>
</dbReference>
<evidence type="ECO:0000313" key="12">
    <source>
        <dbReference type="Proteomes" id="UP000256970"/>
    </source>
</evidence>
<dbReference type="STRING" id="3088.A0A383WJJ7"/>
<evidence type="ECO:0000256" key="8">
    <source>
        <dbReference type="ARBA" id="ARBA00023163"/>
    </source>
</evidence>
<name>A0A383WJJ7_TETOB</name>
<evidence type="ECO:0000256" key="4">
    <source>
        <dbReference type="ARBA" id="ARBA00022679"/>
    </source>
</evidence>
<dbReference type="Pfam" id="PF01896">
    <property type="entry name" value="DNA_primase_S"/>
    <property type="match status" value="1"/>
</dbReference>
<keyword evidence="4 9" id="KW-0808">Transferase</keyword>
<evidence type="ECO:0000313" key="11">
    <source>
        <dbReference type="EMBL" id="SZX76916.1"/>
    </source>
</evidence>
<keyword evidence="5" id="KW-0548">Nucleotidyltransferase</keyword>
<evidence type="ECO:0000256" key="1">
    <source>
        <dbReference type="ARBA" id="ARBA00009762"/>
    </source>
</evidence>
<evidence type="ECO:0000256" key="3">
    <source>
        <dbReference type="ARBA" id="ARBA00022515"/>
    </source>
</evidence>
<feature type="compositionally biased region" description="Low complexity" evidence="10">
    <location>
        <begin position="432"/>
        <end position="450"/>
    </location>
</feature>
<evidence type="ECO:0000256" key="9">
    <source>
        <dbReference type="RuleBase" id="RU003514"/>
    </source>
</evidence>
<comment type="similarity">
    <text evidence="1 9">Belongs to the eukaryotic-type primase small subunit family.</text>
</comment>
<dbReference type="InterPro" id="IPR002755">
    <property type="entry name" value="DNA_primase_S"/>
</dbReference>
<evidence type="ECO:0000256" key="5">
    <source>
        <dbReference type="ARBA" id="ARBA00022695"/>
    </source>
</evidence>
<feature type="compositionally biased region" description="Low complexity" evidence="10">
    <location>
        <begin position="28"/>
        <end position="37"/>
    </location>
</feature>
<proteinExistence type="inferred from homology"/>
<feature type="region of interest" description="Disordered" evidence="10">
    <location>
        <begin position="481"/>
        <end position="501"/>
    </location>
</feature>
<dbReference type="GO" id="GO:0005658">
    <property type="term" value="C:alpha DNA polymerase:primase complex"/>
    <property type="evidence" value="ECO:0007669"/>
    <property type="project" value="UniProtKB-ARBA"/>
</dbReference>
<organism evidence="11 12">
    <name type="scientific">Tetradesmus obliquus</name>
    <name type="common">Green alga</name>
    <name type="synonym">Acutodesmus obliquus</name>
    <dbReference type="NCBI Taxonomy" id="3088"/>
    <lineage>
        <taxon>Eukaryota</taxon>
        <taxon>Viridiplantae</taxon>
        <taxon>Chlorophyta</taxon>
        <taxon>core chlorophytes</taxon>
        <taxon>Chlorophyceae</taxon>
        <taxon>CS clade</taxon>
        <taxon>Sphaeropleales</taxon>
        <taxon>Scenedesmaceae</taxon>
        <taxon>Tetradesmus</taxon>
    </lineage>
</organism>
<evidence type="ECO:0000256" key="7">
    <source>
        <dbReference type="ARBA" id="ARBA00022723"/>
    </source>
</evidence>
<dbReference type="InterPro" id="IPR014052">
    <property type="entry name" value="DNA_primase_ssu_euk/arc"/>
</dbReference>
<dbReference type="SUPFAM" id="SSF56747">
    <property type="entry name" value="Prim-pol domain"/>
    <property type="match status" value="1"/>
</dbReference>
<keyword evidence="8" id="KW-0804">Transcription</keyword>
<keyword evidence="2 9" id="KW-0240">DNA-directed RNA polymerase</keyword>
<dbReference type="EC" id="2.7.7.-" evidence="9"/>
<reference evidence="11 12" key="1">
    <citation type="submission" date="2016-10" db="EMBL/GenBank/DDBJ databases">
        <authorList>
            <person name="Cai Z."/>
        </authorList>
    </citation>
    <scope>NUCLEOTIDE SEQUENCE [LARGE SCALE GENOMIC DNA]</scope>
</reference>
<dbReference type="GO" id="GO:0046872">
    <property type="term" value="F:metal ion binding"/>
    <property type="evidence" value="ECO:0007669"/>
    <property type="project" value="UniProtKB-KW"/>
</dbReference>
<feature type="compositionally biased region" description="Basic and acidic residues" evidence="10">
    <location>
        <begin position="1"/>
        <end position="19"/>
    </location>
</feature>
<keyword evidence="7" id="KW-0479">Metal-binding</keyword>
<protein>
    <recommendedName>
        <fullName evidence="9">DNA primase</fullName>
        <ecNumber evidence="9">2.7.7.-</ecNumber>
    </recommendedName>
</protein>
<feature type="compositionally biased region" description="Low complexity" evidence="10">
    <location>
        <begin position="481"/>
        <end position="492"/>
    </location>
</feature>
<dbReference type="GO" id="GO:0006269">
    <property type="term" value="P:DNA replication, synthesis of primer"/>
    <property type="evidence" value="ECO:0007669"/>
    <property type="project" value="UniProtKB-KW"/>
</dbReference>
<dbReference type="PANTHER" id="PTHR10536">
    <property type="entry name" value="DNA PRIMASE SMALL SUBUNIT"/>
    <property type="match status" value="1"/>
</dbReference>
<feature type="region of interest" description="Disordered" evidence="10">
    <location>
        <begin position="432"/>
        <end position="452"/>
    </location>
</feature>
<feature type="region of interest" description="Disordered" evidence="10">
    <location>
        <begin position="1"/>
        <end position="48"/>
    </location>
</feature>
<evidence type="ECO:0000256" key="2">
    <source>
        <dbReference type="ARBA" id="ARBA00022478"/>
    </source>
</evidence>
<keyword evidence="6 9" id="KW-0235">DNA replication</keyword>
<keyword evidence="12" id="KW-1185">Reference proteome</keyword>
<dbReference type="AlphaFoldDB" id="A0A383WJJ7"/>
<dbReference type="NCBIfam" id="TIGR00335">
    <property type="entry name" value="primase_sml"/>
    <property type="match status" value="1"/>
</dbReference>
<dbReference type="CDD" id="cd04860">
    <property type="entry name" value="AE_Prim_S"/>
    <property type="match status" value="1"/>
</dbReference>
<sequence>METATERQDAKRAKTEHQAAEGAEPMAVDDAVQQKDAAPPEQQQQTGPSMRFLMTQYYKKLFPVQQMFKWLCYGNDSSHAAADGSFSSRRELCFTLEGDIFVRYQSYKSWTDLATDLARKVPSKIDIGPVYTHDPRQRAKYAKDFKPVQRELVIDIDMTDYDELRTCGSGGHICSRCWPFIAVAIQVLDTALREDFGFQHILWVYSGRRGVHCWVADEGARLLADDVRASVVGYLSVIRGVEGGMAKLGMGMVKHPALERAERLLRSAWRQHLLPEQCLLDEPQHYNALLQYIPDEELRSSLAAKWAKGGQGIVPGGNRRASAAAAAAGDSVSLSVRRWDELEKAVKEQASRLPSGKAAKALEKSLDDIIFAYSYPRLDVEVTKKMNHLLKAPFCVHPKTGKVCVPIDPEAAWDFDPDDVPTVQQLVQEINEQQQDAGASPQQQQQAAGAEGWRGTSLEPYIAAFASSFLSPLAASSKAALNERAQAAAAEQRTQRADVSW</sequence>
<dbReference type="Proteomes" id="UP000256970">
    <property type="component" value="Unassembled WGS sequence"/>
</dbReference>
<accession>A0A383WJJ7</accession>
<keyword evidence="3 9" id="KW-0639">Primosome</keyword>
<evidence type="ECO:0000256" key="10">
    <source>
        <dbReference type="SAM" id="MobiDB-lite"/>
    </source>
</evidence>
<dbReference type="GO" id="GO:0003899">
    <property type="term" value="F:DNA-directed RNA polymerase activity"/>
    <property type="evidence" value="ECO:0007669"/>
    <property type="project" value="InterPro"/>
</dbReference>
<dbReference type="Gene3D" id="3.90.920.10">
    <property type="entry name" value="DNA primase, PRIM domain"/>
    <property type="match status" value="1"/>
</dbReference>